<gene>
    <name evidence="1" type="ORF">CAMP_LOCUS2774</name>
</gene>
<evidence type="ECO:0000313" key="1">
    <source>
        <dbReference type="EMBL" id="CAI5440137.1"/>
    </source>
</evidence>
<dbReference type="EMBL" id="CANHGI010000001">
    <property type="protein sequence ID" value="CAI5440137.1"/>
    <property type="molecule type" value="Genomic_DNA"/>
</dbReference>
<keyword evidence="2" id="KW-1185">Reference proteome</keyword>
<proteinExistence type="predicted"/>
<sequence>MENEQEKIYLSNLPPEILLKIGQFATWKSRHALSFVNWRLHNIFAPTLNSAHSISIKGCENVEFYLLDFELDTETTVRREFKCLGGKRTEVRTVWSGTVDRVETISRILYTSPRPHVIKLFREILKNFKLQRIHIGIDTFIPLLSDYCGKSIDEIGISDSIRAMEQAIRLQPKSLTIFGRSELVREQRVEQIDLEKLPNLRKLHLYCSSISLDQFLASKIDTLVTSSDTIQILPSHVEQMCSAWKTGRANYKHIQMLSASTYSPFSAYYFPQPESPIWPGAGLENFLENEEEEEWIPGLFKAKLMNLRGEKAIVTKWDNEFCFFRIN</sequence>
<protein>
    <recommendedName>
        <fullName evidence="3">F-box domain-containing protein</fullName>
    </recommendedName>
</protein>
<evidence type="ECO:0008006" key="3">
    <source>
        <dbReference type="Google" id="ProtNLM"/>
    </source>
</evidence>
<evidence type="ECO:0000313" key="2">
    <source>
        <dbReference type="Proteomes" id="UP001152747"/>
    </source>
</evidence>
<dbReference type="Proteomes" id="UP001152747">
    <property type="component" value="Unassembled WGS sequence"/>
</dbReference>
<comment type="caution">
    <text evidence="1">The sequence shown here is derived from an EMBL/GenBank/DDBJ whole genome shotgun (WGS) entry which is preliminary data.</text>
</comment>
<reference evidence="1" key="1">
    <citation type="submission" date="2022-11" db="EMBL/GenBank/DDBJ databases">
        <authorList>
            <person name="Kikuchi T."/>
        </authorList>
    </citation>
    <scope>NUCLEOTIDE SEQUENCE</scope>
    <source>
        <strain evidence="1">PS1010</strain>
    </source>
</reference>
<organism evidence="1 2">
    <name type="scientific">Caenorhabditis angaria</name>
    <dbReference type="NCBI Taxonomy" id="860376"/>
    <lineage>
        <taxon>Eukaryota</taxon>
        <taxon>Metazoa</taxon>
        <taxon>Ecdysozoa</taxon>
        <taxon>Nematoda</taxon>
        <taxon>Chromadorea</taxon>
        <taxon>Rhabditida</taxon>
        <taxon>Rhabditina</taxon>
        <taxon>Rhabditomorpha</taxon>
        <taxon>Rhabditoidea</taxon>
        <taxon>Rhabditidae</taxon>
        <taxon>Peloderinae</taxon>
        <taxon>Caenorhabditis</taxon>
    </lineage>
</organism>
<accession>A0A9P1MUG5</accession>
<dbReference type="AlphaFoldDB" id="A0A9P1MUG5"/>
<name>A0A9P1MUG5_9PELO</name>